<evidence type="ECO:0000259" key="11">
    <source>
        <dbReference type="PROSITE" id="PS50089"/>
    </source>
</evidence>
<keyword evidence="13" id="KW-1185">Reference proteome</keyword>
<feature type="signal peptide" evidence="10">
    <location>
        <begin position="1"/>
        <end position="24"/>
    </location>
</feature>
<keyword evidence="5" id="KW-0833">Ubl conjugation pathway</keyword>
<dbReference type="InterPro" id="IPR001841">
    <property type="entry name" value="Znf_RING"/>
</dbReference>
<organism evidence="12 13">
    <name type="scientific">Cuscuta campestris</name>
    <dbReference type="NCBI Taxonomy" id="132261"/>
    <lineage>
        <taxon>Eukaryota</taxon>
        <taxon>Viridiplantae</taxon>
        <taxon>Streptophyta</taxon>
        <taxon>Embryophyta</taxon>
        <taxon>Tracheophyta</taxon>
        <taxon>Spermatophyta</taxon>
        <taxon>Magnoliopsida</taxon>
        <taxon>eudicotyledons</taxon>
        <taxon>Gunneridae</taxon>
        <taxon>Pentapetalae</taxon>
        <taxon>asterids</taxon>
        <taxon>lamiids</taxon>
        <taxon>Solanales</taxon>
        <taxon>Convolvulaceae</taxon>
        <taxon>Cuscuteae</taxon>
        <taxon>Cuscuta</taxon>
        <taxon>Cuscuta subgen. Grammica</taxon>
        <taxon>Cuscuta sect. Cleistogrammica</taxon>
    </lineage>
</organism>
<evidence type="ECO:0000256" key="4">
    <source>
        <dbReference type="ARBA" id="ARBA00022771"/>
    </source>
</evidence>
<evidence type="ECO:0000256" key="7">
    <source>
        <dbReference type="ARBA" id="ARBA00024209"/>
    </source>
</evidence>
<evidence type="ECO:0000256" key="1">
    <source>
        <dbReference type="ARBA" id="ARBA00000900"/>
    </source>
</evidence>
<keyword evidence="4 8" id="KW-0863">Zinc-finger</keyword>
<dbReference type="InterPro" id="IPR053238">
    <property type="entry name" value="RING-H2_zinc_finger"/>
</dbReference>
<keyword evidence="3" id="KW-0479">Metal-binding</keyword>
<dbReference type="Proteomes" id="UP000595140">
    <property type="component" value="Unassembled WGS sequence"/>
</dbReference>
<dbReference type="EMBL" id="OOIL02000857">
    <property type="protein sequence ID" value="VFQ69929.1"/>
    <property type="molecule type" value="Genomic_DNA"/>
</dbReference>
<dbReference type="InterPro" id="IPR013083">
    <property type="entry name" value="Znf_RING/FYVE/PHD"/>
</dbReference>
<dbReference type="PROSITE" id="PS50089">
    <property type="entry name" value="ZF_RING_2"/>
    <property type="match status" value="1"/>
</dbReference>
<evidence type="ECO:0000256" key="10">
    <source>
        <dbReference type="SAM" id="SignalP"/>
    </source>
</evidence>
<dbReference type="Gene3D" id="3.30.40.10">
    <property type="entry name" value="Zinc/RING finger domain, C3HC4 (zinc finger)"/>
    <property type="match status" value="1"/>
</dbReference>
<feature type="compositionally biased region" description="Low complexity" evidence="9">
    <location>
        <begin position="79"/>
        <end position="89"/>
    </location>
</feature>
<keyword evidence="6" id="KW-0862">Zinc</keyword>
<feature type="region of interest" description="Disordered" evidence="9">
    <location>
        <begin position="59"/>
        <end position="89"/>
    </location>
</feature>
<evidence type="ECO:0000256" key="6">
    <source>
        <dbReference type="ARBA" id="ARBA00022833"/>
    </source>
</evidence>
<dbReference type="SMART" id="SM00184">
    <property type="entry name" value="RING"/>
    <property type="match status" value="1"/>
</dbReference>
<dbReference type="PANTHER" id="PTHR14155:SF627">
    <property type="entry name" value="OS06G0192800 PROTEIN"/>
    <property type="match status" value="1"/>
</dbReference>
<dbReference type="SUPFAM" id="SSF57850">
    <property type="entry name" value="RING/U-box"/>
    <property type="match status" value="1"/>
</dbReference>
<evidence type="ECO:0000313" key="12">
    <source>
        <dbReference type="EMBL" id="VFQ69929.1"/>
    </source>
</evidence>
<reference evidence="12 13" key="1">
    <citation type="submission" date="2018-04" db="EMBL/GenBank/DDBJ databases">
        <authorList>
            <person name="Vogel A."/>
        </authorList>
    </citation>
    <scope>NUCLEOTIDE SEQUENCE [LARGE SCALE GENOMIC DNA]</scope>
</reference>
<dbReference type="PANTHER" id="PTHR14155">
    <property type="entry name" value="RING FINGER DOMAIN-CONTAINING"/>
    <property type="match status" value="1"/>
</dbReference>
<evidence type="ECO:0000256" key="3">
    <source>
        <dbReference type="ARBA" id="ARBA00022723"/>
    </source>
</evidence>
<proteinExistence type="inferred from homology"/>
<keyword evidence="10" id="KW-0732">Signal</keyword>
<dbReference type="Pfam" id="PF13639">
    <property type="entry name" value="zf-RING_2"/>
    <property type="match status" value="1"/>
</dbReference>
<evidence type="ECO:0000256" key="8">
    <source>
        <dbReference type="PROSITE-ProRule" id="PRU00175"/>
    </source>
</evidence>
<dbReference type="OrthoDB" id="8062037at2759"/>
<name>A0A484L069_9ASTE</name>
<protein>
    <recommendedName>
        <fullName evidence="2">RING-type E3 ubiquitin transferase</fullName>
        <ecNumber evidence="2">2.3.2.27</ecNumber>
    </recommendedName>
</protein>
<evidence type="ECO:0000256" key="2">
    <source>
        <dbReference type="ARBA" id="ARBA00012483"/>
    </source>
</evidence>
<feature type="chain" id="PRO_5019759403" description="RING-type E3 ubiquitin transferase" evidence="10">
    <location>
        <begin position="25"/>
        <end position="219"/>
    </location>
</feature>
<evidence type="ECO:0000256" key="9">
    <source>
        <dbReference type="SAM" id="MobiDB-lite"/>
    </source>
</evidence>
<dbReference type="GO" id="GO:0061630">
    <property type="term" value="F:ubiquitin protein ligase activity"/>
    <property type="evidence" value="ECO:0007669"/>
    <property type="project" value="UniProtKB-EC"/>
</dbReference>
<dbReference type="GO" id="GO:0008270">
    <property type="term" value="F:zinc ion binding"/>
    <property type="evidence" value="ECO:0007669"/>
    <property type="project" value="UniProtKB-KW"/>
</dbReference>
<evidence type="ECO:0000256" key="5">
    <source>
        <dbReference type="ARBA" id="ARBA00022786"/>
    </source>
</evidence>
<dbReference type="EC" id="2.3.2.27" evidence="2"/>
<accession>A0A484L069</accession>
<gene>
    <name evidence="12" type="ORF">CCAM_LOCUS11705</name>
</gene>
<feature type="domain" description="RING-type" evidence="11">
    <location>
        <begin position="141"/>
        <end position="184"/>
    </location>
</feature>
<dbReference type="AlphaFoldDB" id="A0A484L069"/>
<comment type="catalytic activity">
    <reaction evidence="1">
        <text>S-ubiquitinyl-[E2 ubiquitin-conjugating enzyme]-L-cysteine + [acceptor protein]-L-lysine = [E2 ubiquitin-conjugating enzyme]-L-cysteine + N(6)-ubiquitinyl-[acceptor protein]-L-lysine.</text>
        <dbReference type="EC" id="2.3.2.27"/>
    </reaction>
</comment>
<sequence length="219" mass="24564">MRQQWDCAAPLVIISQVVVVVVVADHNNNPTAQSHREQVWFFLNQTRIQSLWNTWEQQGSRRMIPSPPASSARHTAQISSSQLPPSHSSDFSIRTLLSDSPMGPPKPPLSSSKYTVLNRQRHVRMLKSEEWEGGSCEKEICAVCLAELAGGEGIIRMEPCCSHVFHKDCIFVWLMKNQTCPLCRRVVVVVGNNNNNLGDDDERSNAVPLLPHLLYGRSP</sequence>
<comment type="similarity">
    <text evidence="7">Belongs to the RING-type zinc finger family. ATL subfamily.</text>
</comment>
<evidence type="ECO:0000313" key="13">
    <source>
        <dbReference type="Proteomes" id="UP000595140"/>
    </source>
</evidence>